<dbReference type="GO" id="GO:0015086">
    <property type="term" value="F:cadmium ion transmembrane transporter activity"/>
    <property type="evidence" value="ECO:0007669"/>
    <property type="project" value="TreeGrafter"/>
</dbReference>
<dbReference type="PANTHER" id="PTHR43840:SF41">
    <property type="entry name" value="CATION-EFFLUX PUMP FIEF"/>
    <property type="match status" value="1"/>
</dbReference>
<dbReference type="Gene3D" id="1.20.1510.10">
    <property type="entry name" value="Cation efflux protein transmembrane domain"/>
    <property type="match status" value="1"/>
</dbReference>
<keyword evidence="5 8" id="KW-0812">Transmembrane</keyword>
<dbReference type="AlphaFoldDB" id="A0A1I6KYB8"/>
<gene>
    <name evidence="11" type="ORF">SAMN05192580_1946</name>
</gene>
<dbReference type="OrthoDB" id="9806522at2"/>
<dbReference type="GO" id="GO:0015093">
    <property type="term" value="F:ferrous iron transmembrane transporter activity"/>
    <property type="evidence" value="ECO:0007669"/>
    <property type="project" value="TreeGrafter"/>
</dbReference>
<evidence type="ECO:0000256" key="7">
    <source>
        <dbReference type="ARBA" id="ARBA00023136"/>
    </source>
</evidence>
<organism evidence="11 12">
    <name type="scientific">Sphingomonas jatrophae</name>
    <dbReference type="NCBI Taxonomy" id="1166337"/>
    <lineage>
        <taxon>Bacteria</taxon>
        <taxon>Pseudomonadati</taxon>
        <taxon>Pseudomonadota</taxon>
        <taxon>Alphaproteobacteria</taxon>
        <taxon>Sphingomonadales</taxon>
        <taxon>Sphingomonadaceae</taxon>
        <taxon>Sphingomonas</taxon>
    </lineage>
</organism>
<evidence type="ECO:0000256" key="2">
    <source>
        <dbReference type="ARBA" id="ARBA00008114"/>
    </source>
</evidence>
<keyword evidence="12" id="KW-1185">Reference proteome</keyword>
<evidence type="ECO:0000259" key="10">
    <source>
        <dbReference type="Pfam" id="PF16916"/>
    </source>
</evidence>
<dbReference type="InterPro" id="IPR058533">
    <property type="entry name" value="Cation_efflux_TM"/>
</dbReference>
<evidence type="ECO:0000256" key="5">
    <source>
        <dbReference type="ARBA" id="ARBA00022692"/>
    </source>
</evidence>
<name>A0A1I6KYB8_9SPHN</name>
<dbReference type="Gene3D" id="3.30.70.1350">
    <property type="entry name" value="Cation efflux protein, cytoplasmic domain"/>
    <property type="match status" value="1"/>
</dbReference>
<dbReference type="SUPFAM" id="SSF160240">
    <property type="entry name" value="Cation efflux protein cytoplasmic domain-like"/>
    <property type="match status" value="1"/>
</dbReference>
<dbReference type="NCBIfam" id="TIGR01297">
    <property type="entry name" value="CDF"/>
    <property type="match status" value="1"/>
</dbReference>
<accession>A0A1I6KYB8</accession>
<dbReference type="InterPro" id="IPR050291">
    <property type="entry name" value="CDF_Transporter"/>
</dbReference>
<feature type="domain" description="Cation efflux protein transmembrane" evidence="9">
    <location>
        <begin position="10"/>
        <end position="203"/>
    </location>
</feature>
<dbReference type="InterPro" id="IPR027470">
    <property type="entry name" value="Cation_efflux_CTD"/>
</dbReference>
<evidence type="ECO:0000256" key="3">
    <source>
        <dbReference type="ARBA" id="ARBA00022448"/>
    </source>
</evidence>
<evidence type="ECO:0000313" key="11">
    <source>
        <dbReference type="EMBL" id="SFR96205.1"/>
    </source>
</evidence>
<comment type="similarity">
    <text evidence="2">Belongs to the cation diffusion facilitator (CDF) transporter (TC 2.A.4) family.</text>
</comment>
<dbReference type="Pfam" id="PF16916">
    <property type="entry name" value="ZT_dimer"/>
    <property type="match status" value="1"/>
</dbReference>
<evidence type="ECO:0000313" key="12">
    <source>
        <dbReference type="Proteomes" id="UP000198824"/>
    </source>
</evidence>
<feature type="transmembrane region" description="Helical" evidence="8">
    <location>
        <begin position="110"/>
        <end position="128"/>
    </location>
</feature>
<dbReference type="PANTHER" id="PTHR43840">
    <property type="entry name" value="MITOCHONDRIAL METAL TRANSPORTER 1-RELATED"/>
    <property type="match status" value="1"/>
</dbReference>
<comment type="subcellular location">
    <subcellularLocation>
        <location evidence="1">Membrane</location>
        <topology evidence="1">Multi-pass membrane protein</topology>
    </subcellularLocation>
</comment>
<sequence length="291" mass="30714">MSALPLRAALASVGTAAFLLGLKGVAAIATGSVAMLGSLADTALDLVASLVTLAGVRYAARPADWDHRFGHGKAEALTALFQVVLIAASAVAIAWQAVSRLGTGAVSVNAEFGVAVSALSITVTLVLLRVQRRAIKRTGSVAITADHLHYKGDVALNGGVIAALLLEQMAGLHGADPLFGIAIAAWLLWGAFRSATLAIDQLMDREWPAERREAFLRAAARHPQLRGVHDLRTRSAGTHDFVQFHVAVDPDMTVAEAHRVMDEVEAQLAQQFPGVEILIHPDPEPKQESAT</sequence>
<dbReference type="SUPFAM" id="SSF161111">
    <property type="entry name" value="Cation efflux protein transmembrane domain-like"/>
    <property type="match status" value="1"/>
</dbReference>
<reference evidence="11 12" key="1">
    <citation type="submission" date="2016-10" db="EMBL/GenBank/DDBJ databases">
        <authorList>
            <person name="de Groot N.N."/>
        </authorList>
    </citation>
    <scope>NUCLEOTIDE SEQUENCE [LARGE SCALE GENOMIC DNA]</scope>
    <source>
        <strain evidence="11 12">S5-249</strain>
    </source>
</reference>
<dbReference type="InterPro" id="IPR002524">
    <property type="entry name" value="Cation_efflux"/>
</dbReference>
<evidence type="ECO:0000256" key="6">
    <source>
        <dbReference type="ARBA" id="ARBA00022989"/>
    </source>
</evidence>
<dbReference type="InterPro" id="IPR036837">
    <property type="entry name" value="Cation_efflux_CTD_sf"/>
</dbReference>
<evidence type="ECO:0000256" key="8">
    <source>
        <dbReference type="SAM" id="Phobius"/>
    </source>
</evidence>
<proteinExistence type="inferred from homology"/>
<keyword evidence="6 8" id="KW-1133">Transmembrane helix</keyword>
<keyword evidence="4" id="KW-1003">Cell membrane</keyword>
<keyword evidence="7 8" id="KW-0472">Membrane</keyword>
<dbReference type="RefSeq" id="WP_093314080.1">
    <property type="nucleotide sequence ID" value="NZ_FOZG01000002.1"/>
</dbReference>
<feature type="transmembrane region" description="Helical" evidence="8">
    <location>
        <begin position="80"/>
        <end position="98"/>
    </location>
</feature>
<dbReference type="InterPro" id="IPR027469">
    <property type="entry name" value="Cation_efflux_TMD_sf"/>
</dbReference>
<feature type="transmembrane region" description="Helical" evidence="8">
    <location>
        <begin position="43"/>
        <end position="60"/>
    </location>
</feature>
<dbReference type="Pfam" id="PF01545">
    <property type="entry name" value="Cation_efflux"/>
    <property type="match status" value="1"/>
</dbReference>
<keyword evidence="3" id="KW-0813">Transport</keyword>
<dbReference type="Proteomes" id="UP000198824">
    <property type="component" value="Unassembled WGS sequence"/>
</dbReference>
<protein>
    <submittedName>
        <fullName evidence="11">Ferrous-iron efflux pump FieF</fullName>
    </submittedName>
</protein>
<dbReference type="GO" id="GO:0005886">
    <property type="term" value="C:plasma membrane"/>
    <property type="evidence" value="ECO:0007669"/>
    <property type="project" value="TreeGrafter"/>
</dbReference>
<dbReference type="GO" id="GO:0006882">
    <property type="term" value="P:intracellular zinc ion homeostasis"/>
    <property type="evidence" value="ECO:0007669"/>
    <property type="project" value="TreeGrafter"/>
</dbReference>
<evidence type="ECO:0000256" key="4">
    <source>
        <dbReference type="ARBA" id="ARBA00022475"/>
    </source>
</evidence>
<feature type="domain" description="Cation efflux protein cytoplasmic" evidence="10">
    <location>
        <begin position="209"/>
        <end position="284"/>
    </location>
</feature>
<dbReference type="STRING" id="1166337.SAMN05192580_1946"/>
<evidence type="ECO:0000259" key="9">
    <source>
        <dbReference type="Pfam" id="PF01545"/>
    </source>
</evidence>
<evidence type="ECO:0000256" key="1">
    <source>
        <dbReference type="ARBA" id="ARBA00004141"/>
    </source>
</evidence>
<dbReference type="GO" id="GO:0015341">
    <property type="term" value="F:zinc efflux antiporter activity"/>
    <property type="evidence" value="ECO:0007669"/>
    <property type="project" value="TreeGrafter"/>
</dbReference>
<dbReference type="EMBL" id="FOZG01000002">
    <property type="protein sequence ID" value="SFR96205.1"/>
    <property type="molecule type" value="Genomic_DNA"/>
</dbReference>